<feature type="region of interest" description="Disordered" evidence="3">
    <location>
        <begin position="959"/>
        <end position="981"/>
    </location>
</feature>
<feature type="region of interest" description="Disordered" evidence="3">
    <location>
        <begin position="787"/>
        <end position="821"/>
    </location>
</feature>
<dbReference type="EMBL" id="BDGX01000053">
    <property type="protein sequence ID" value="GAV56193.1"/>
    <property type="molecule type" value="Genomic_DNA"/>
</dbReference>
<feature type="domain" description="PH" evidence="4">
    <location>
        <begin position="1384"/>
        <end position="1490"/>
    </location>
</feature>
<evidence type="ECO:0000256" key="2">
    <source>
        <dbReference type="ARBA" id="ARBA00023306"/>
    </source>
</evidence>
<evidence type="ECO:0000256" key="1">
    <source>
        <dbReference type="ARBA" id="ARBA00022618"/>
    </source>
</evidence>
<dbReference type="Pfam" id="PF00169">
    <property type="entry name" value="PH"/>
    <property type="match status" value="1"/>
</dbReference>
<dbReference type="CDD" id="cd13278">
    <property type="entry name" value="PH_Bud4"/>
    <property type="match status" value="1"/>
</dbReference>
<dbReference type="PROSITE" id="PS50003">
    <property type="entry name" value="PH_DOMAIN"/>
    <property type="match status" value="1"/>
</dbReference>
<evidence type="ECO:0000259" key="4">
    <source>
        <dbReference type="PROSITE" id="PS50003"/>
    </source>
</evidence>
<proteinExistence type="predicted"/>
<organism evidence="5 6">
    <name type="scientific">Zygosaccharomyces rouxii</name>
    <dbReference type="NCBI Taxonomy" id="4956"/>
    <lineage>
        <taxon>Eukaryota</taxon>
        <taxon>Fungi</taxon>
        <taxon>Dikarya</taxon>
        <taxon>Ascomycota</taxon>
        <taxon>Saccharomycotina</taxon>
        <taxon>Saccharomycetes</taxon>
        <taxon>Saccharomycetales</taxon>
        <taxon>Saccharomycetaceae</taxon>
        <taxon>Zygosaccharomyces</taxon>
    </lineage>
</organism>
<keyword evidence="2" id="KW-0131">Cell cycle</keyword>
<dbReference type="SUPFAM" id="SSF50729">
    <property type="entry name" value="PH domain-like"/>
    <property type="match status" value="1"/>
</dbReference>
<sequence>MTINGSMDSLLREIDDGMENTSAPEWKLPLQDIGEETMEMLVNHNTKENGSLQQRNKINGRRIAGIETSPYKKTVGFSEGVDLHEYTTEPEKLETQSDPYSQDVDTRWSRSHPTQRPQQPFPPLSLREDSEEEEEEEEVEEEPELTIEELREHGLQDTSAKLSNVLDSRQNMDHLKQMAQDVDTRATQVGQESNRRKLSLALQPAQQLILNEQSDHQLGDEGDDEDEDDKEDDDEYGEEESPIADNSPSRIPLINTVDINNFNLKNSARHSRVSSGSSYAGSASDLETTTINDRYKLLEYNGQIPAELQYKSPNDNSFVSTFPKFTKHPNPSNAHSFTTDYESARENINGSTSDVNSEHREASVENLDISSGIREISPEVERVNSTGSSQHDDTLREEDYKGYDTTVGDSDQSHTFDRDEDESRSKIEYAGLHEVSSSYASEENNENPPQAECSKATEDLNASMAPTKSSRVLSGGSLTSQGSNTASKKGDLRRISSFKARGPQLPPLIPMVEAGPIFNEDPFEEVFDSSGDSLDLTRSVKPSDYISIWHSQADDLKSHSPTVSANSQFSQRSVSSQSSTHSAPRSEFRFKPRIVSRSRYYNPENRIVVPSDSEDDDVIYTVDRAMDPRSRNTLISKQLRNSLRNNKKSNPLRLAALGLQAQVIPRQEDGGISPFDNYPTTLAPVESSNISQREAISKVKREEDQTVNFNELGRKLNAEPPQMPDKFELQSYEHLAALATTPELDHTDVALSPQAEKDECLLRANRSSGKLPAYSPKYVEGRSPVIIPPRSAKRMPNTPILTPPPKNMNRKESSPTLAPAPSFYRLGASPLGFKSARENNSIALESFTNEFEFPPAPLTTQTASKGSPDGSQKNRGVDEVLSKNSKELDLRPSLPEGGLADDLGHYFDALSFDDHSASESMKRMGKGGYNIWNEEFDLTEGGNRKSSVPSEVLNKLLESETGVENGDANQSRNSESSQGYIKTPMDDVLIGRGLSVNGLEAIVSNEEASERNSILFDEFHDENLYQTPIHSPMGRVHVRSPFKPISPSKSASHEITKPQDKQVNEKTNQIPRTPTSLEALQSEALSESSPDLEPDSKLEHISKPVTNSNFTDEEGEEISKHLSGLGKDHELNKSEAFRAVEAASAKEVRATDDDVFPDAGTLYLKLGGISGIMLHGVKRRKAQFAFEFDNGKNVAQSPWQPMAENGHIGFDREFEVLLDKNPKKQDKIVMTLKCRYEKIIYEPEVGEVIERVPVISKKSLFGKKKEQYQYQKRLVTKPPKEDEWEYIFARDGSFGRCELVLDEDFLDHTRFQVRTIKLDVKNEWARQHGPPDKKPHQLPRIAPYIIGKLQLETCYLSRSSALEKFPKSLAIARGIMSKYKSQQSISKEGYLMQEGGDLGNDTARRFFKLQGNKLIGYHEVTRKAKIIVNLLKVSDVKGLADTNNETFNEDLGAQNCFHLVFANEETITFDTEFSTDEKYDWFIKLKRVVDLNKSHQPWVKAFHENFIINSV</sequence>
<dbReference type="InterPro" id="IPR001849">
    <property type="entry name" value="PH_domain"/>
</dbReference>
<feature type="compositionally biased region" description="Polar residues" evidence="3">
    <location>
        <begin position="464"/>
        <end position="487"/>
    </location>
</feature>
<name>A0A1Q3AKX8_ZYGRO</name>
<feature type="region of interest" description="Disordered" evidence="3">
    <location>
        <begin position="212"/>
        <end position="251"/>
    </location>
</feature>
<feature type="compositionally biased region" description="Basic and acidic residues" evidence="3">
    <location>
        <begin position="411"/>
        <end position="425"/>
    </location>
</feature>
<feature type="compositionally biased region" description="Low complexity" evidence="3">
    <location>
        <begin position="1076"/>
        <end position="1089"/>
    </location>
</feature>
<gene>
    <name evidence="5" type="ORF">ZYGR_0BA00990</name>
</gene>
<protein>
    <recommendedName>
        <fullName evidence="4">PH domain-containing protein</fullName>
    </recommendedName>
</protein>
<comment type="caution">
    <text evidence="5">The sequence shown here is derived from an EMBL/GenBank/DDBJ whole genome shotgun (WGS) entry which is preliminary data.</text>
</comment>
<feature type="compositionally biased region" description="Polar residues" evidence="3">
    <location>
        <begin position="967"/>
        <end position="980"/>
    </location>
</feature>
<feature type="region of interest" description="Disordered" evidence="3">
    <location>
        <begin position="557"/>
        <end position="587"/>
    </location>
</feature>
<dbReference type="GO" id="GO:0097271">
    <property type="term" value="P:protein localization to bud neck"/>
    <property type="evidence" value="ECO:0007669"/>
    <property type="project" value="TreeGrafter"/>
</dbReference>
<feature type="region of interest" description="Disordered" evidence="3">
    <location>
        <begin position="1028"/>
        <end position="1127"/>
    </location>
</feature>
<evidence type="ECO:0000313" key="5">
    <source>
        <dbReference type="EMBL" id="GAV56193.1"/>
    </source>
</evidence>
<dbReference type="GO" id="GO:0007120">
    <property type="term" value="P:axial cellular bud site selection"/>
    <property type="evidence" value="ECO:0007669"/>
    <property type="project" value="TreeGrafter"/>
</dbReference>
<dbReference type="SMART" id="SM00233">
    <property type="entry name" value="PH"/>
    <property type="match status" value="1"/>
</dbReference>
<dbReference type="GO" id="GO:0000142">
    <property type="term" value="C:cellular bud neck contractile ring"/>
    <property type="evidence" value="ECO:0007669"/>
    <property type="project" value="TreeGrafter"/>
</dbReference>
<feature type="compositionally biased region" description="Polar residues" evidence="3">
    <location>
        <begin position="156"/>
        <end position="169"/>
    </location>
</feature>
<feature type="compositionally biased region" description="Basic and acidic residues" evidence="3">
    <location>
        <begin position="390"/>
        <end position="402"/>
    </location>
</feature>
<dbReference type="Proteomes" id="UP000187013">
    <property type="component" value="Unassembled WGS sequence"/>
</dbReference>
<dbReference type="InterPro" id="IPR011993">
    <property type="entry name" value="PH-like_dom_sf"/>
</dbReference>
<feature type="compositionally biased region" description="Polar residues" evidence="3">
    <location>
        <begin position="1065"/>
        <end position="1075"/>
    </location>
</feature>
<dbReference type="PANTHER" id="PTHR36100">
    <property type="entry name" value="BUD SITE SELECTION PROTEIN 4"/>
    <property type="match status" value="1"/>
</dbReference>
<dbReference type="Gene3D" id="2.30.29.30">
    <property type="entry name" value="Pleckstrin-homology domain (PH domain)/Phosphotyrosine-binding domain (PTB)"/>
    <property type="match status" value="1"/>
</dbReference>
<dbReference type="GO" id="GO:0005525">
    <property type="term" value="F:GTP binding"/>
    <property type="evidence" value="ECO:0007669"/>
    <property type="project" value="TreeGrafter"/>
</dbReference>
<evidence type="ECO:0000313" key="6">
    <source>
        <dbReference type="Proteomes" id="UP000187013"/>
    </source>
</evidence>
<feature type="compositionally biased region" description="Acidic residues" evidence="3">
    <location>
        <begin position="220"/>
        <end position="242"/>
    </location>
</feature>
<feature type="compositionally biased region" description="Acidic residues" evidence="3">
    <location>
        <begin position="129"/>
        <end position="147"/>
    </location>
</feature>
<dbReference type="PANTHER" id="PTHR36100:SF1">
    <property type="entry name" value="BUD SITE SELECTION PROTEIN 4"/>
    <property type="match status" value="1"/>
</dbReference>
<feature type="region of interest" description="Disordered" evidence="3">
    <location>
        <begin position="349"/>
        <end position="425"/>
    </location>
</feature>
<dbReference type="InterPro" id="IPR052007">
    <property type="entry name" value="Bud4"/>
</dbReference>
<feature type="region of interest" description="Disordered" evidence="3">
    <location>
        <begin position="463"/>
        <end position="493"/>
    </location>
</feature>
<accession>A0A1Q3AKX8</accession>
<dbReference type="OrthoDB" id="2123378at2759"/>
<evidence type="ECO:0000256" key="3">
    <source>
        <dbReference type="SAM" id="MobiDB-lite"/>
    </source>
</evidence>
<keyword evidence="1" id="KW-0132">Cell division</keyword>
<feature type="compositionally biased region" description="Low complexity" evidence="3">
    <location>
        <begin position="564"/>
        <end position="582"/>
    </location>
</feature>
<feature type="region of interest" description="Disordered" evidence="3">
    <location>
        <begin position="853"/>
        <end position="877"/>
    </location>
</feature>
<feature type="region of interest" description="Disordered" evidence="3">
    <location>
        <begin position="87"/>
        <end position="173"/>
    </location>
</feature>
<reference evidence="5 6" key="1">
    <citation type="submission" date="2016-08" db="EMBL/GenBank/DDBJ databases">
        <title>Draft genome sequence of allopolyploid Zygosaccharomyces rouxii.</title>
        <authorList>
            <person name="Watanabe J."/>
            <person name="Uehara K."/>
            <person name="Mogi Y."/>
            <person name="Tsukioka Y."/>
        </authorList>
    </citation>
    <scope>NUCLEOTIDE SEQUENCE [LARGE SCALE GENOMIC DNA]</scope>
    <source>
        <strain evidence="5 6">NBRC 110957</strain>
    </source>
</reference>
<feature type="compositionally biased region" description="Basic and acidic residues" evidence="3">
    <location>
        <begin position="1051"/>
        <end position="1064"/>
    </location>
</feature>
<feature type="compositionally biased region" description="Polar residues" evidence="3">
    <location>
        <begin position="858"/>
        <end position="874"/>
    </location>
</feature>